<gene>
    <name evidence="2" type="ORF">OKA05_13995</name>
</gene>
<dbReference type="Proteomes" id="UP001320876">
    <property type="component" value="Unassembled WGS sequence"/>
</dbReference>
<keyword evidence="1" id="KW-0732">Signal</keyword>
<reference evidence="2 3" key="1">
    <citation type="submission" date="2022-10" db="EMBL/GenBank/DDBJ databases">
        <title>Luteolibacter arcticus strain CCTCC AB 2014275, whole genome shotgun sequencing project.</title>
        <authorList>
            <person name="Zhao G."/>
            <person name="Shen L."/>
        </authorList>
    </citation>
    <scope>NUCLEOTIDE SEQUENCE [LARGE SCALE GENOMIC DNA]</scope>
    <source>
        <strain evidence="2 3">CCTCC AB 2014275</strain>
    </source>
</reference>
<dbReference type="EMBL" id="JAPDDT010000005">
    <property type="protein sequence ID" value="MCW1923673.1"/>
    <property type="molecule type" value="Genomic_DNA"/>
</dbReference>
<dbReference type="PROSITE" id="PS51257">
    <property type="entry name" value="PROKAR_LIPOPROTEIN"/>
    <property type="match status" value="1"/>
</dbReference>
<dbReference type="RefSeq" id="WP_264487782.1">
    <property type="nucleotide sequence ID" value="NZ_JAPDDT010000005.1"/>
</dbReference>
<keyword evidence="3" id="KW-1185">Reference proteome</keyword>
<evidence type="ECO:0000313" key="3">
    <source>
        <dbReference type="Proteomes" id="UP001320876"/>
    </source>
</evidence>
<name>A0ABT3GJH4_9BACT</name>
<organism evidence="2 3">
    <name type="scientific">Luteolibacter arcticus</name>
    <dbReference type="NCBI Taxonomy" id="1581411"/>
    <lineage>
        <taxon>Bacteria</taxon>
        <taxon>Pseudomonadati</taxon>
        <taxon>Verrucomicrobiota</taxon>
        <taxon>Verrucomicrobiia</taxon>
        <taxon>Verrucomicrobiales</taxon>
        <taxon>Verrucomicrobiaceae</taxon>
        <taxon>Luteolibacter</taxon>
    </lineage>
</organism>
<accession>A0ABT3GJH4</accession>
<sequence>MKLSKPVRSRLKHLILAAACGAAFTSCSITAAGSSAIPEATASLQIGKTTYPELESQLGKPGNTNQKGNRRTANWNSGAVGMGAGSIVGSNTVIYNSLGVEYDEKGVVRRKVTHTSQQKTTLGSPYQSSRVAEAVKNPGPYTRMKRISQIEAELGPPQFKRLTLLGEMWMWASYNNSLLTVEIDRSGRVLALAVQ</sequence>
<comment type="caution">
    <text evidence="2">The sequence shown here is derived from an EMBL/GenBank/DDBJ whole genome shotgun (WGS) entry which is preliminary data.</text>
</comment>
<evidence type="ECO:0000313" key="2">
    <source>
        <dbReference type="EMBL" id="MCW1923673.1"/>
    </source>
</evidence>
<evidence type="ECO:0000256" key="1">
    <source>
        <dbReference type="SAM" id="SignalP"/>
    </source>
</evidence>
<proteinExistence type="predicted"/>
<feature type="chain" id="PRO_5047136672" description="Lipoprotein" evidence="1">
    <location>
        <begin position="32"/>
        <end position="195"/>
    </location>
</feature>
<feature type="signal peptide" evidence="1">
    <location>
        <begin position="1"/>
        <end position="31"/>
    </location>
</feature>
<evidence type="ECO:0008006" key="4">
    <source>
        <dbReference type="Google" id="ProtNLM"/>
    </source>
</evidence>
<protein>
    <recommendedName>
        <fullName evidence="4">Lipoprotein</fullName>
    </recommendedName>
</protein>